<dbReference type="AlphaFoldDB" id="X6NK12"/>
<protein>
    <submittedName>
        <fullName evidence="2">Uncharacterized protein</fullName>
    </submittedName>
</protein>
<feature type="transmembrane region" description="Helical" evidence="1">
    <location>
        <begin position="21"/>
        <end position="41"/>
    </location>
</feature>
<sequence length="279" mass="31310">KKKKKKGSLSICTLQKKKKKKLVIVCAALKVSGLGSIFVGGQTLSHFSALPFPEYESEGRRMWSNGRGVRVYLSKRWFPQVGVWVISNDTLSVVQNVTQFTNDAPGTSDGTYGLWDHFINDNIYEPLLYSITLRMTCLSVFIFLLALGDKQTIFVIHYSKKKKNKTKVCTTLQLIHKQSTCPAEVASRMAGYFTKQDATVNGKIHFSGVDTTRGSNIFWSDLYKTWVIDGTSSVGYSALSLVDIPSDFPPQLSSWTLVEQNDIFNLDCEITFQFSCSSY</sequence>
<reference evidence="2 3" key="1">
    <citation type="journal article" date="2013" name="Curr. Biol.">
        <title>The Genome of the Foraminiferan Reticulomyxa filosa.</title>
        <authorList>
            <person name="Glockner G."/>
            <person name="Hulsmann N."/>
            <person name="Schleicher M."/>
            <person name="Noegel A.A."/>
            <person name="Eichinger L."/>
            <person name="Gallinger C."/>
            <person name="Pawlowski J."/>
            <person name="Sierra R."/>
            <person name="Euteneuer U."/>
            <person name="Pillet L."/>
            <person name="Moustafa A."/>
            <person name="Platzer M."/>
            <person name="Groth M."/>
            <person name="Szafranski K."/>
            <person name="Schliwa M."/>
        </authorList>
    </citation>
    <scope>NUCLEOTIDE SEQUENCE [LARGE SCALE GENOMIC DNA]</scope>
</reference>
<proteinExistence type="predicted"/>
<keyword evidence="1" id="KW-1133">Transmembrane helix</keyword>
<name>X6NK12_RETFI</name>
<feature type="non-terminal residue" evidence="2">
    <location>
        <position position="1"/>
    </location>
</feature>
<keyword evidence="1" id="KW-0472">Membrane</keyword>
<dbReference type="Proteomes" id="UP000023152">
    <property type="component" value="Unassembled WGS sequence"/>
</dbReference>
<evidence type="ECO:0000313" key="2">
    <source>
        <dbReference type="EMBL" id="ETO26253.1"/>
    </source>
</evidence>
<feature type="transmembrane region" description="Helical" evidence="1">
    <location>
        <begin position="127"/>
        <end position="147"/>
    </location>
</feature>
<gene>
    <name evidence="2" type="ORF">RFI_10881</name>
</gene>
<accession>X6NK12</accession>
<evidence type="ECO:0000313" key="3">
    <source>
        <dbReference type="Proteomes" id="UP000023152"/>
    </source>
</evidence>
<comment type="caution">
    <text evidence="2">The sequence shown here is derived from an EMBL/GenBank/DDBJ whole genome shotgun (WGS) entry which is preliminary data.</text>
</comment>
<keyword evidence="3" id="KW-1185">Reference proteome</keyword>
<dbReference type="EMBL" id="ASPP01007988">
    <property type="protein sequence ID" value="ETO26253.1"/>
    <property type="molecule type" value="Genomic_DNA"/>
</dbReference>
<evidence type="ECO:0000256" key="1">
    <source>
        <dbReference type="SAM" id="Phobius"/>
    </source>
</evidence>
<organism evidence="2 3">
    <name type="scientific">Reticulomyxa filosa</name>
    <dbReference type="NCBI Taxonomy" id="46433"/>
    <lineage>
        <taxon>Eukaryota</taxon>
        <taxon>Sar</taxon>
        <taxon>Rhizaria</taxon>
        <taxon>Retaria</taxon>
        <taxon>Foraminifera</taxon>
        <taxon>Monothalamids</taxon>
        <taxon>Reticulomyxidae</taxon>
        <taxon>Reticulomyxa</taxon>
    </lineage>
</organism>
<keyword evidence="1" id="KW-0812">Transmembrane</keyword>